<dbReference type="InterPro" id="IPR033399">
    <property type="entry name" value="TP_0789-like"/>
</dbReference>
<evidence type="ECO:0000259" key="3">
    <source>
        <dbReference type="Pfam" id="PF17131"/>
    </source>
</evidence>
<feature type="chain" id="PRO_5012038531" evidence="2">
    <location>
        <begin position="26"/>
        <end position="254"/>
    </location>
</feature>
<dbReference type="Gene3D" id="2.50.20.10">
    <property type="entry name" value="Lipoprotein localisation LolA/LolB/LppX"/>
    <property type="match status" value="1"/>
</dbReference>
<dbReference type="InterPro" id="IPR029046">
    <property type="entry name" value="LolA/LolB/LppX"/>
</dbReference>
<evidence type="ECO:0000256" key="1">
    <source>
        <dbReference type="ARBA" id="ARBA00022729"/>
    </source>
</evidence>
<dbReference type="AlphaFoldDB" id="A0A254MZI7"/>
<protein>
    <submittedName>
        <fullName evidence="4">Outer membrane lipoprotein-sorting protein</fullName>
    </submittedName>
</protein>
<dbReference type="OrthoDB" id="9803781at2"/>
<evidence type="ECO:0000256" key="2">
    <source>
        <dbReference type="SAM" id="SignalP"/>
    </source>
</evidence>
<feature type="domain" description="Uncharacterized protein TP-0789" evidence="3">
    <location>
        <begin position="73"/>
        <end position="253"/>
    </location>
</feature>
<reference evidence="4 5" key="1">
    <citation type="journal article" date="2007" name="Int. J. Syst. Evol. Microbiol.">
        <title>Description of Pelomonas aquatica sp. nov. and Pelomonas puraquae sp. nov., isolated from industrial and haemodialysis water.</title>
        <authorList>
            <person name="Gomila M."/>
            <person name="Bowien B."/>
            <person name="Falsen E."/>
            <person name="Moore E.R."/>
            <person name="Lalucat J."/>
        </authorList>
    </citation>
    <scope>NUCLEOTIDE SEQUENCE [LARGE SCALE GENOMIC DNA]</scope>
    <source>
        <strain evidence="4 5">CCUG 52769</strain>
    </source>
</reference>
<keyword evidence="5" id="KW-1185">Reference proteome</keyword>
<comment type="caution">
    <text evidence="4">The sequence shown here is derived from an EMBL/GenBank/DDBJ whole genome shotgun (WGS) entry which is preliminary data.</text>
</comment>
<dbReference type="SUPFAM" id="SSF89392">
    <property type="entry name" value="Prokaryotic lipoproteins and lipoprotein localization factors"/>
    <property type="match status" value="1"/>
</dbReference>
<dbReference type="CDD" id="cd16329">
    <property type="entry name" value="LolA_like"/>
    <property type="match status" value="1"/>
</dbReference>
<proteinExistence type="predicted"/>
<dbReference type="EMBL" id="NISI01000019">
    <property type="protein sequence ID" value="OWQ99923.1"/>
    <property type="molecule type" value="Genomic_DNA"/>
</dbReference>
<evidence type="ECO:0000313" key="5">
    <source>
        <dbReference type="Proteomes" id="UP000197446"/>
    </source>
</evidence>
<evidence type="ECO:0000313" key="4">
    <source>
        <dbReference type="EMBL" id="OWQ99923.1"/>
    </source>
</evidence>
<keyword evidence="4" id="KW-0449">Lipoprotein</keyword>
<dbReference type="InterPro" id="IPR006311">
    <property type="entry name" value="TAT_signal"/>
</dbReference>
<organism evidence="4 5">
    <name type="scientific">Roseateles puraquae</name>
    <dbReference type="NCBI Taxonomy" id="431059"/>
    <lineage>
        <taxon>Bacteria</taxon>
        <taxon>Pseudomonadati</taxon>
        <taxon>Pseudomonadota</taxon>
        <taxon>Betaproteobacteria</taxon>
        <taxon>Burkholderiales</taxon>
        <taxon>Sphaerotilaceae</taxon>
        <taxon>Roseateles</taxon>
    </lineage>
</organism>
<sequence length="254" mass="28867">MSGRRAWLRSAGAALACLAVAGARAQPSEGREILDRVEKLLWGRTVQGEYEMTITTPRWQRTLGLRLWMDRPKRSFVRIVSPAKEAGIGSLRIGAEMWNYLPNVERIVKIPPSMMLQPWMGSDFTNDDLVKESSILDDYSQRVVGTTQVDGEAVVQVEAVPKPEAAVVWGRIVYWVRRADAVPLKQEYFSERGERVRVLAFSDVRKVGDRVLPTRWEMRPDAKPGNSTVVVLKDATFDRPVDDEIFSQRNLQKR</sequence>
<name>A0A254MZI7_9BURK</name>
<feature type="signal peptide" evidence="2">
    <location>
        <begin position="1"/>
        <end position="25"/>
    </location>
</feature>
<gene>
    <name evidence="4" type="ORF">CDO81_25880</name>
</gene>
<keyword evidence="1 2" id="KW-0732">Signal</keyword>
<dbReference type="Pfam" id="PF17131">
    <property type="entry name" value="LolA_like"/>
    <property type="match status" value="1"/>
</dbReference>
<accession>A0A254MZI7</accession>
<dbReference type="PROSITE" id="PS51318">
    <property type="entry name" value="TAT"/>
    <property type="match status" value="1"/>
</dbReference>
<dbReference type="RefSeq" id="WP_088486151.1">
    <property type="nucleotide sequence ID" value="NZ_NISI01000019.1"/>
</dbReference>
<dbReference type="Proteomes" id="UP000197446">
    <property type="component" value="Unassembled WGS sequence"/>
</dbReference>